<dbReference type="OrthoDB" id="1626798at2759"/>
<dbReference type="AlphaFoldDB" id="A0A1Q3D508"/>
<gene>
    <name evidence="2" type="ORF">CFOL_v3_30986</name>
</gene>
<evidence type="ECO:0000259" key="1">
    <source>
        <dbReference type="Pfam" id="PF13961"/>
    </source>
</evidence>
<accession>A0A1Q3D508</accession>
<evidence type="ECO:0000313" key="3">
    <source>
        <dbReference type="Proteomes" id="UP000187406"/>
    </source>
</evidence>
<organism evidence="2 3">
    <name type="scientific">Cephalotus follicularis</name>
    <name type="common">Albany pitcher plant</name>
    <dbReference type="NCBI Taxonomy" id="3775"/>
    <lineage>
        <taxon>Eukaryota</taxon>
        <taxon>Viridiplantae</taxon>
        <taxon>Streptophyta</taxon>
        <taxon>Embryophyta</taxon>
        <taxon>Tracheophyta</taxon>
        <taxon>Spermatophyta</taxon>
        <taxon>Magnoliopsida</taxon>
        <taxon>eudicotyledons</taxon>
        <taxon>Gunneridae</taxon>
        <taxon>Pentapetalae</taxon>
        <taxon>rosids</taxon>
        <taxon>fabids</taxon>
        <taxon>Oxalidales</taxon>
        <taxon>Cephalotaceae</taxon>
        <taxon>Cephalotus</taxon>
    </lineage>
</organism>
<dbReference type="InterPro" id="IPR025314">
    <property type="entry name" value="DUF4219"/>
</dbReference>
<evidence type="ECO:0000313" key="2">
    <source>
        <dbReference type="EMBL" id="GAV87560.1"/>
    </source>
</evidence>
<dbReference type="PANTHER" id="PTHR47481">
    <property type="match status" value="1"/>
</dbReference>
<dbReference type="Pfam" id="PF13961">
    <property type="entry name" value="DUF4219"/>
    <property type="match status" value="1"/>
</dbReference>
<feature type="non-terminal residue" evidence="2">
    <location>
        <position position="1"/>
    </location>
</feature>
<feature type="non-terminal residue" evidence="2">
    <location>
        <position position="114"/>
    </location>
</feature>
<proteinExistence type="predicted"/>
<feature type="domain" description="DUF4219" evidence="1">
    <location>
        <begin position="2"/>
        <end position="28"/>
    </location>
</feature>
<comment type="caution">
    <text evidence="2">The sequence shown here is derived from an EMBL/GenBank/DDBJ whole genome shotgun (WGS) entry which is preliminary data.</text>
</comment>
<reference evidence="3" key="1">
    <citation type="submission" date="2016-04" db="EMBL/GenBank/DDBJ databases">
        <title>Cephalotus genome sequencing.</title>
        <authorList>
            <person name="Fukushima K."/>
            <person name="Hasebe M."/>
            <person name="Fang X."/>
        </authorList>
    </citation>
    <scope>NUCLEOTIDE SEQUENCE [LARGE SCALE GENOMIC DNA]</scope>
    <source>
        <strain evidence="3">cv. St1</strain>
    </source>
</reference>
<dbReference type="InParanoid" id="A0A1Q3D508"/>
<dbReference type="PANTHER" id="PTHR47481:SF14">
    <property type="entry name" value="RETROTRANSPOSON COPIA-LIKE N-TERMINAL DOMAIN-CONTAINING PROTEIN"/>
    <property type="match status" value="1"/>
</dbReference>
<name>A0A1Q3D508_CEPFO</name>
<keyword evidence="3" id="KW-1185">Reference proteome</keyword>
<protein>
    <submittedName>
        <fullName evidence="2">UBN2_3 domain-containing protein</fullName>
    </submittedName>
</protein>
<sequence length="114" mass="12869">KLTHSNYTDWKSCLESYLQGQDLWEVVNGADTTPPNGAAENAEATLKWKIKVGKALFVLKATTHKDFMDHIRDAKSRKEAWDAFATLFSKKNGARLQMLENEIGQIKQDNLSIS</sequence>
<dbReference type="EMBL" id="BDDD01004376">
    <property type="protein sequence ID" value="GAV87560.1"/>
    <property type="molecule type" value="Genomic_DNA"/>
</dbReference>
<dbReference type="Proteomes" id="UP000187406">
    <property type="component" value="Unassembled WGS sequence"/>
</dbReference>